<dbReference type="InterPro" id="IPR036567">
    <property type="entry name" value="RHF-like"/>
</dbReference>
<dbReference type="GO" id="GO:0045900">
    <property type="term" value="P:negative regulation of translational elongation"/>
    <property type="evidence" value="ECO:0007669"/>
    <property type="project" value="TreeGrafter"/>
</dbReference>
<keyword evidence="4" id="KW-0687">Ribonucleoprotein</keyword>
<protein>
    <recommendedName>
        <fullName evidence="3">Ribosome hibernation promoting factor</fullName>
    </recommendedName>
</protein>
<evidence type="ECO:0000313" key="4">
    <source>
        <dbReference type="EMBL" id="QDU72203.1"/>
    </source>
</evidence>
<dbReference type="GO" id="GO:0043024">
    <property type="term" value="F:ribosomal small subunit binding"/>
    <property type="evidence" value="ECO:0007669"/>
    <property type="project" value="TreeGrafter"/>
</dbReference>
<dbReference type="GO" id="GO:0022627">
    <property type="term" value="C:cytosolic small ribosomal subunit"/>
    <property type="evidence" value="ECO:0007669"/>
    <property type="project" value="TreeGrafter"/>
</dbReference>
<evidence type="ECO:0000256" key="1">
    <source>
        <dbReference type="ARBA" id="ARBA00022845"/>
    </source>
</evidence>
<dbReference type="RefSeq" id="WP_236254347.1">
    <property type="nucleotide sequence ID" value="NZ_CP036280.1"/>
</dbReference>
<evidence type="ECO:0000256" key="3">
    <source>
        <dbReference type="ARBA" id="ARBA00041148"/>
    </source>
</evidence>
<keyword evidence="4" id="KW-0689">Ribosomal protein</keyword>
<evidence type="ECO:0000256" key="2">
    <source>
        <dbReference type="ARBA" id="ARBA00038695"/>
    </source>
</evidence>
<dbReference type="InterPro" id="IPR050574">
    <property type="entry name" value="HPF/YfiA_ribosome-assoc"/>
</dbReference>
<reference evidence="4 5" key="1">
    <citation type="submission" date="2019-02" db="EMBL/GenBank/DDBJ databases">
        <title>Deep-cultivation of Planctomycetes and their phenomic and genomic characterization uncovers novel biology.</title>
        <authorList>
            <person name="Wiegand S."/>
            <person name="Jogler M."/>
            <person name="Boedeker C."/>
            <person name="Pinto D."/>
            <person name="Vollmers J."/>
            <person name="Rivas-Marin E."/>
            <person name="Kohn T."/>
            <person name="Peeters S.H."/>
            <person name="Heuer A."/>
            <person name="Rast P."/>
            <person name="Oberbeckmann S."/>
            <person name="Bunk B."/>
            <person name="Jeske O."/>
            <person name="Meyerdierks A."/>
            <person name="Storesund J.E."/>
            <person name="Kallscheuer N."/>
            <person name="Luecker S."/>
            <person name="Lage O.M."/>
            <person name="Pohl T."/>
            <person name="Merkel B.J."/>
            <person name="Hornburger P."/>
            <person name="Mueller R.-W."/>
            <person name="Bruemmer F."/>
            <person name="Labrenz M."/>
            <person name="Spormann A.M."/>
            <person name="Op den Camp H."/>
            <person name="Overmann J."/>
            <person name="Amann R."/>
            <person name="Jetten M.S.M."/>
            <person name="Mascher T."/>
            <person name="Medema M.H."/>
            <person name="Devos D.P."/>
            <person name="Kaster A.-K."/>
            <person name="Ovreas L."/>
            <person name="Rohde M."/>
            <person name="Galperin M.Y."/>
            <person name="Jogler C."/>
        </authorList>
    </citation>
    <scope>NUCLEOTIDE SEQUENCE [LARGE SCALE GENOMIC DNA]</scope>
    <source>
        <strain evidence="4 5">Pan265</strain>
    </source>
</reference>
<dbReference type="PANTHER" id="PTHR33231:SF1">
    <property type="entry name" value="30S RIBOSOMAL PROTEIN"/>
    <property type="match status" value="1"/>
</dbReference>
<dbReference type="SUPFAM" id="SSF69754">
    <property type="entry name" value="Ribosome binding protein Y (YfiA homologue)"/>
    <property type="match status" value="1"/>
</dbReference>
<dbReference type="InterPro" id="IPR003489">
    <property type="entry name" value="RHF/RaiA"/>
</dbReference>
<dbReference type="Pfam" id="PF02482">
    <property type="entry name" value="Ribosomal_S30AE"/>
    <property type="match status" value="1"/>
</dbReference>
<gene>
    <name evidence="4" type="ORF">Pan265_20670</name>
</gene>
<dbReference type="EMBL" id="CP036280">
    <property type="protein sequence ID" value="QDU72203.1"/>
    <property type="molecule type" value="Genomic_DNA"/>
</dbReference>
<organism evidence="4 5">
    <name type="scientific">Mucisphaera calidilacus</name>
    <dbReference type="NCBI Taxonomy" id="2527982"/>
    <lineage>
        <taxon>Bacteria</taxon>
        <taxon>Pseudomonadati</taxon>
        <taxon>Planctomycetota</taxon>
        <taxon>Phycisphaerae</taxon>
        <taxon>Phycisphaerales</taxon>
        <taxon>Phycisphaeraceae</taxon>
        <taxon>Mucisphaera</taxon>
    </lineage>
</organism>
<dbReference type="KEGG" id="mcad:Pan265_20670"/>
<dbReference type="Proteomes" id="UP000320386">
    <property type="component" value="Chromosome"/>
</dbReference>
<proteinExistence type="predicted"/>
<sequence length="117" mass="13308">MNVDVHALNIDRSDTLAAHVRDRISSALERFQQRVRRVRVRLSDLNGPRGGEDMMCQMQVDVMGCGLLIVEQTDTDVYHAVDQAAERVKRTVRRAINKKRDAATRNNRSAAYKAMNI</sequence>
<keyword evidence="5" id="KW-1185">Reference proteome</keyword>
<dbReference type="AlphaFoldDB" id="A0A518BZ04"/>
<name>A0A518BZ04_9BACT</name>
<keyword evidence="1" id="KW-0810">Translation regulation</keyword>
<dbReference type="PANTHER" id="PTHR33231">
    <property type="entry name" value="30S RIBOSOMAL PROTEIN"/>
    <property type="match status" value="1"/>
</dbReference>
<dbReference type="Gene3D" id="3.30.160.100">
    <property type="entry name" value="Ribosome hibernation promotion factor-like"/>
    <property type="match status" value="1"/>
</dbReference>
<accession>A0A518BZ04</accession>
<comment type="subunit">
    <text evidence="2">Associates exclusively with 100S ribosomes, which are dimers of 70S ribosomes.</text>
</comment>
<evidence type="ECO:0000313" key="5">
    <source>
        <dbReference type="Proteomes" id="UP000320386"/>
    </source>
</evidence>